<gene>
    <name evidence="3" type="ORF">LF923_0015860</name>
</gene>
<feature type="chain" id="PRO_5044274998" evidence="1">
    <location>
        <begin position="24"/>
        <end position="374"/>
    </location>
</feature>
<dbReference type="InterPro" id="IPR002491">
    <property type="entry name" value="ABC_transptr_periplasmic_BD"/>
</dbReference>
<dbReference type="PANTHER" id="PTHR30535">
    <property type="entry name" value="VITAMIN B12-BINDING PROTEIN"/>
    <property type="match status" value="1"/>
</dbReference>
<accession>A0AB39IFA5</accession>
<protein>
    <submittedName>
        <fullName evidence="3">ABC transporter substrate-binding protein</fullName>
    </submittedName>
</protein>
<feature type="domain" description="Fe/B12 periplasmic-binding" evidence="2">
    <location>
        <begin position="46"/>
        <end position="345"/>
    </location>
</feature>
<dbReference type="Gene3D" id="3.40.50.1980">
    <property type="entry name" value="Nitrogenase molybdenum iron protein domain"/>
    <property type="match status" value="2"/>
</dbReference>
<dbReference type="AlphaFoldDB" id="A0AB39IFA5"/>
<proteinExistence type="predicted"/>
<evidence type="ECO:0000256" key="1">
    <source>
        <dbReference type="SAM" id="SignalP"/>
    </source>
</evidence>
<dbReference type="PROSITE" id="PS50983">
    <property type="entry name" value="FE_B12_PBP"/>
    <property type="match status" value="1"/>
</dbReference>
<sequence length="374" mass="41516">MLKKSWRSLFLATTLTTSFASLATQYPLTVTDIDGQHVTINQEPQRVVLQDGRDIMSMALLDRDNPFRRLVAWNNLPKKQDTATWDLLKGKWPQSEGILDMGFSDKGDVELESILAKKPDLMIAQLRAKPALMENGVISKLNALHIPLVFVDYEINPAQNTAPSVDLLGKVLNREENAKAYTDFYRQHFNDIQKVTAGITPKPTVFIEPIAGNSDACCFTHAHNGWGGLLEAIGAKNIGSGLLPGASGFVSLEKVISEKPDTYIMTGSKRGNGTSKILPFGYGASNSDIQEKAKALLSRTGIDQVPAIKAGQVYGIYHHFYNHPYNIVGMEYLAKAVYPKQFSNLNPDETYHYIVRHFTTLPDDNFVFARKLAN</sequence>
<keyword evidence="1" id="KW-0732">Signal</keyword>
<feature type="signal peptide" evidence="1">
    <location>
        <begin position="1"/>
        <end position="23"/>
    </location>
</feature>
<dbReference type="PANTHER" id="PTHR30535:SF34">
    <property type="entry name" value="MOLYBDATE-BINDING PROTEIN MOLA"/>
    <property type="match status" value="1"/>
</dbReference>
<name>A0AB39IFA5_9GAMM</name>
<organism evidence="3">
    <name type="scientific">Dickeya oryzae</name>
    <dbReference type="NCBI Taxonomy" id="1240404"/>
    <lineage>
        <taxon>Bacteria</taxon>
        <taxon>Pseudomonadati</taxon>
        <taxon>Pseudomonadota</taxon>
        <taxon>Gammaproteobacteria</taxon>
        <taxon>Enterobacterales</taxon>
        <taxon>Pectobacteriaceae</taxon>
        <taxon>Dickeya</taxon>
    </lineage>
</organism>
<evidence type="ECO:0000259" key="2">
    <source>
        <dbReference type="PROSITE" id="PS50983"/>
    </source>
</evidence>
<reference evidence="3" key="1">
    <citation type="submission" date="2024-07" db="EMBL/GenBank/DDBJ databases">
        <authorList>
            <person name="Pedron J."/>
        </authorList>
    </citation>
    <scope>NUCLEOTIDE SEQUENCE</scope>
    <source>
        <strain evidence="3">A642-S2-A17</strain>
    </source>
</reference>
<evidence type="ECO:0000313" key="3">
    <source>
        <dbReference type="EMBL" id="XDL13658.1"/>
    </source>
</evidence>
<dbReference type="Pfam" id="PF01497">
    <property type="entry name" value="Peripla_BP_2"/>
    <property type="match status" value="1"/>
</dbReference>
<dbReference type="EMBL" id="CP162411">
    <property type="protein sequence ID" value="XDL13658.1"/>
    <property type="molecule type" value="Genomic_DNA"/>
</dbReference>
<dbReference type="SUPFAM" id="SSF53807">
    <property type="entry name" value="Helical backbone' metal receptor"/>
    <property type="match status" value="1"/>
</dbReference>
<dbReference type="InterPro" id="IPR050902">
    <property type="entry name" value="ABC_Transporter_SBP"/>
</dbReference>
<dbReference type="RefSeq" id="WP_226100488.1">
    <property type="nucleotide sequence ID" value="NZ_CP162411.1"/>
</dbReference>